<keyword evidence="2" id="KW-1185">Reference proteome</keyword>
<dbReference type="Proteomes" id="UP000293300">
    <property type="component" value="Unassembled WGS sequence"/>
</dbReference>
<comment type="caution">
    <text evidence="1">The sequence shown here is derived from an EMBL/GenBank/DDBJ whole genome shotgun (WGS) entry which is preliminary data.</text>
</comment>
<evidence type="ECO:0000313" key="2">
    <source>
        <dbReference type="Proteomes" id="UP000293300"/>
    </source>
</evidence>
<dbReference type="RefSeq" id="WP_131475580.1">
    <property type="nucleotide sequence ID" value="NZ_SJPE01000004.1"/>
</dbReference>
<proteinExistence type="predicted"/>
<name>A0A4Q9Z218_9FLAO</name>
<dbReference type="OrthoDB" id="1489643at2"/>
<gene>
    <name evidence="1" type="ORF">EZL74_05420</name>
</gene>
<dbReference type="AlphaFoldDB" id="A0A4Q9Z218"/>
<dbReference type="PROSITE" id="PS51257">
    <property type="entry name" value="PROKAR_LIPOPROTEIN"/>
    <property type="match status" value="1"/>
</dbReference>
<protein>
    <recommendedName>
        <fullName evidence="3">Lipoprotein</fullName>
    </recommendedName>
</protein>
<evidence type="ECO:0008006" key="3">
    <source>
        <dbReference type="Google" id="ProtNLM"/>
    </source>
</evidence>
<organism evidence="1 2">
    <name type="scientific">Flavobacterium silvisoli</name>
    <dbReference type="NCBI Taxonomy" id="2529433"/>
    <lineage>
        <taxon>Bacteria</taxon>
        <taxon>Pseudomonadati</taxon>
        <taxon>Bacteroidota</taxon>
        <taxon>Flavobacteriia</taxon>
        <taxon>Flavobacteriales</taxon>
        <taxon>Flavobacteriaceae</taxon>
        <taxon>Flavobacterium</taxon>
    </lineage>
</organism>
<sequence length="394" mass="45788">MKKTTLLLSFFLIITACGVKQTRELVTSGDYDAAIRNSVEGLQGNKNAKSKQDYVYLLEEAFAKAKERDTRDIQSWFKDANPRNLEKIYNTYVQLNYRQEQIRPLLPLRLLKEGRDAKFPFEDYTDEIVSSKNALCKYLYDNSKALLVTKDKMTIRRAYDDLMYLESINPGFKDTSKLIEEARSKGTDYVNVYTKNETNMAIPVRLENDLLDFSTYGLNDKWTVYHSNRVKGIDYDYGLIVTFRDIKISPEQQKEKQFEKEKQIKDGVKNLLDSKGNVVKDSLGNPIKVDNMKTIRISIFEFSQLKSCQVTAKVDYINFKNNQLLETFPLSSEFVFSNIFATYKGDKRACEDTYYSNFDRKAVPFPANEQMIYDAGNDLKNKLKDLIAQHKFRK</sequence>
<reference evidence="1 2" key="1">
    <citation type="submission" date="2019-02" db="EMBL/GenBank/DDBJ databases">
        <title>Flavobacterium sp. RD-2-33 isolated from forest soil.</title>
        <authorList>
            <person name="Chaudhary D.K."/>
        </authorList>
    </citation>
    <scope>NUCLEOTIDE SEQUENCE [LARGE SCALE GENOMIC DNA]</scope>
    <source>
        <strain evidence="1 2">RD-2-33</strain>
    </source>
</reference>
<evidence type="ECO:0000313" key="1">
    <source>
        <dbReference type="EMBL" id="TBX70184.1"/>
    </source>
</evidence>
<accession>A0A4Q9Z218</accession>
<dbReference type="EMBL" id="SJPE01000004">
    <property type="protein sequence ID" value="TBX70184.1"/>
    <property type="molecule type" value="Genomic_DNA"/>
</dbReference>